<evidence type="ECO:0000256" key="2">
    <source>
        <dbReference type="SAM" id="SignalP"/>
    </source>
</evidence>
<keyword evidence="1" id="KW-1133">Transmembrane helix</keyword>
<dbReference type="OMA" id="GEVCCCK"/>
<sequence>MRHAASAATRSAFLLCWLLSFTPIITSLRCHLYHEIWEDGRKLQITPDICSSNRYCVSAFYRDPNPTRKNGHSVGCDRVDCDQSDDPEVTEWRSTTDGRRCRKHRDYGRHGEICCCKTDLCNSATASTTTLVVSRTFCSLFVLAVLSPLFLL</sequence>
<dbReference type="Proteomes" id="UP000271162">
    <property type="component" value="Unassembled WGS sequence"/>
</dbReference>
<name>A0A0N4XTI3_NIPBR</name>
<keyword evidence="1" id="KW-0472">Membrane</keyword>
<evidence type="ECO:0000313" key="4">
    <source>
        <dbReference type="Proteomes" id="UP000271162"/>
    </source>
</evidence>
<dbReference type="OrthoDB" id="5855683at2759"/>
<feature type="signal peptide" evidence="2">
    <location>
        <begin position="1"/>
        <end position="27"/>
    </location>
</feature>
<proteinExistence type="predicted"/>
<protein>
    <submittedName>
        <fullName evidence="5">Protein quiver</fullName>
    </submittedName>
</protein>
<dbReference type="EMBL" id="UYSL01019765">
    <property type="protein sequence ID" value="VDL69505.1"/>
    <property type="molecule type" value="Genomic_DNA"/>
</dbReference>
<dbReference type="SUPFAM" id="SSF57302">
    <property type="entry name" value="Snake toxin-like"/>
    <property type="match status" value="1"/>
</dbReference>
<evidence type="ECO:0000313" key="3">
    <source>
        <dbReference type="EMBL" id="VDL69505.1"/>
    </source>
</evidence>
<dbReference type="PANTHER" id="PTHR34721:SF10">
    <property type="entry name" value="ACTIVIN TYPES I AND II RECEPTOR DOMAIN-CONTAINING PROTEIN-RELATED"/>
    <property type="match status" value="1"/>
</dbReference>
<evidence type="ECO:0000313" key="5">
    <source>
        <dbReference type="WBParaSite" id="NBR_0000591501-mRNA-1"/>
    </source>
</evidence>
<dbReference type="PANTHER" id="PTHR34721">
    <property type="entry name" value="PROTEIN CBG09734"/>
    <property type="match status" value="1"/>
</dbReference>
<reference evidence="3 4" key="2">
    <citation type="submission" date="2018-11" db="EMBL/GenBank/DDBJ databases">
        <authorList>
            <consortium name="Pathogen Informatics"/>
        </authorList>
    </citation>
    <scope>NUCLEOTIDE SEQUENCE [LARGE SCALE GENOMIC DNA]</scope>
</reference>
<keyword evidence="2" id="KW-0732">Signal</keyword>
<keyword evidence="4" id="KW-1185">Reference proteome</keyword>
<dbReference type="WBParaSite" id="NBR_0000591501-mRNA-1">
    <property type="protein sequence ID" value="NBR_0000591501-mRNA-1"/>
    <property type="gene ID" value="NBR_0000591501"/>
</dbReference>
<feature type="chain" id="PRO_5043124778" evidence="2">
    <location>
        <begin position="28"/>
        <end position="152"/>
    </location>
</feature>
<keyword evidence="1" id="KW-0812">Transmembrane</keyword>
<organism evidence="5">
    <name type="scientific">Nippostrongylus brasiliensis</name>
    <name type="common">Rat hookworm</name>
    <dbReference type="NCBI Taxonomy" id="27835"/>
    <lineage>
        <taxon>Eukaryota</taxon>
        <taxon>Metazoa</taxon>
        <taxon>Ecdysozoa</taxon>
        <taxon>Nematoda</taxon>
        <taxon>Chromadorea</taxon>
        <taxon>Rhabditida</taxon>
        <taxon>Rhabditina</taxon>
        <taxon>Rhabditomorpha</taxon>
        <taxon>Strongyloidea</taxon>
        <taxon>Heligmosomidae</taxon>
        <taxon>Nippostrongylus</taxon>
    </lineage>
</organism>
<gene>
    <name evidence="3" type="ORF">NBR_LOCUS5916</name>
</gene>
<dbReference type="AlphaFoldDB" id="A0A0N4XTI3"/>
<feature type="transmembrane region" description="Helical" evidence="1">
    <location>
        <begin position="132"/>
        <end position="151"/>
    </location>
</feature>
<reference evidence="5" key="1">
    <citation type="submission" date="2017-02" db="UniProtKB">
        <authorList>
            <consortium name="WormBaseParasite"/>
        </authorList>
    </citation>
    <scope>IDENTIFICATION</scope>
</reference>
<evidence type="ECO:0000256" key="1">
    <source>
        <dbReference type="SAM" id="Phobius"/>
    </source>
</evidence>
<dbReference type="InterPro" id="IPR045860">
    <property type="entry name" value="Snake_toxin-like_sf"/>
</dbReference>
<accession>A0A0N4XTI3</accession>